<keyword evidence="1" id="KW-0812">Transmembrane</keyword>
<keyword evidence="3" id="KW-1185">Reference proteome</keyword>
<keyword evidence="1" id="KW-1133">Transmembrane helix</keyword>
<keyword evidence="1" id="KW-0472">Membrane</keyword>
<accession>A0A2N0ZDU3</accession>
<evidence type="ECO:0000313" key="3">
    <source>
        <dbReference type="Proteomes" id="UP000233343"/>
    </source>
</evidence>
<dbReference type="InterPro" id="IPR025982">
    <property type="entry name" value="SieB"/>
</dbReference>
<feature type="transmembrane region" description="Helical" evidence="1">
    <location>
        <begin position="48"/>
        <end position="71"/>
    </location>
</feature>
<reference evidence="2 3" key="1">
    <citation type="journal article" date="2010" name="Int. J. Syst. Evol. Microbiol.">
        <title>Bacillus horneckiae sp. nov., isolated from a spacecraft-assembly clean room.</title>
        <authorList>
            <person name="Vaishampayan P."/>
            <person name="Probst A."/>
            <person name="Krishnamurthi S."/>
            <person name="Ghosh S."/>
            <person name="Osman S."/>
            <person name="McDowall A."/>
            <person name="Ruckmani A."/>
            <person name="Mayilraj S."/>
            <person name="Venkateswaran K."/>
        </authorList>
    </citation>
    <scope>NUCLEOTIDE SEQUENCE [LARGE SCALE GENOMIC DNA]</scope>
    <source>
        <strain evidence="3">1PO1SC</strain>
    </source>
</reference>
<name>A0A2N0ZDU3_9BACI</name>
<evidence type="ECO:0000256" key="1">
    <source>
        <dbReference type="SAM" id="Phobius"/>
    </source>
</evidence>
<comment type="caution">
    <text evidence="2">The sequence shown here is derived from an EMBL/GenBank/DDBJ whole genome shotgun (WGS) entry which is preliminary data.</text>
</comment>
<organism evidence="2 3">
    <name type="scientific">Cytobacillus horneckiae</name>
    <dbReference type="NCBI Taxonomy" id="549687"/>
    <lineage>
        <taxon>Bacteria</taxon>
        <taxon>Bacillati</taxon>
        <taxon>Bacillota</taxon>
        <taxon>Bacilli</taxon>
        <taxon>Bacillales</taxon>
        <taxon>Bacillaceae</taxon>
        <taxon>Cytobacillus</taxon>
    </lineage>
</organism>
<dbReference type="RefSeq" id="WP_066189993.1">
    <property type="nucleotide sequence ID" value="NZ_JAFDQP010000001.1"/>
</dbReference>
<dbReference type="Pfam" id="PF14163">
    <property type="entry name" value="SieB"/>
    <property type="match status" value="1"/>
</dbReference>
<dbReference type="EMBL" id="PISD01000039">
    <property type="protein sequence ID" value="PKG27680.1"/>
    <property type="molecule type" value="Genomic_DNA"/>
</dbReference>
<dbReference type="Proteomes" id="UP000233343">
    <property type="component" value="Unassembled WGS sequence"/>
</dbReference>
<evidence type="ECO:0000313" key="2">
    <source>
        <dbReference type="EMBL" id="PKG27680.1"/>
    </source>
</evidence>
<feature type="transmembrane region" description="Helical" evidence="1">
    <location>
        <begin position="17"/>
        <end position="36"/>
    </location>
</feature>
<protein>
    <submittedName>
        <fullName evidence="2">Uncharacterized protein</fullName>
    </submittedName>
</protein>
<gene>
    <name evidence="2" type="ORF">CWS20_17665</name>
</gene>
<sequence>MKKEIDLLGFIKLNPKYLIGLVIASAILLFSPDIFLNKLAITSFVDKYRVWIGLVFLVTASLLISHLIWYISYSVKDRLDGQSFQKLGKQRLKNLTPREKEILIDAY</sequence>
<dbReference type="AlphaFoldDB" id="A0A2N0ZDU3"/>
<proteinExistence type="predicted"/>